<keyword evidence="3" id="KW-0472">Membrane</keyword>
<organism evidence="5">
    <name type="scientific">Pseudo-nitzschia australis</name>
    <dbReference type="NCBI Taxonomy" id="44445"/>
    <lineage>
        <taxon>Eukaryota</taxon>
        <taxon>Sar</taxon>
        <taxon>Stramenopiles</taxon>
        <taxon>Ochrophyta</taxon>
        <taxon>Bacillariophyta</taxon>
        <taxon>Bacillariophyceae</taxon>
        <taxon>Bacillariophycidae</taxon>
        <taxon>Bacillariales</taxon>
        <taxon>Bacillariaceae</taxon>
        <taxon>Pseudo-nitzschia</taxon>
    </lineage>
</organism>
<dbReference type="PANTHER" id="PTHR31906">
    <property type="entry name" value="PLASTID-LIPID-ASSOCIATED PROTEIN 4, CHLOROPLASTIC-RELATED"/>
    <property type="match status" value="1"/>
</dbReference>
<feature type="transmembrane region" description="Helical" evidence="3">
    <location>
        <begin position="12"/>
        <end position="37"/>
    </location>
</feature>
<protein>
    <recommendedName>
        <fullName evidence="4">Plastid lipid-associated protein/fibrillin conserved domain-containing protein</fullName>
    </recommendedName>
</protein>
<dbReference type="InterPro" id="IPR006843">
    <property type="entry name" value="PAP/fibrillin_dom"/>
</dbReference>
<keyword evidence="2" id="KW-0934">Plastid</keyword>
<evidence type="ECO:0000256" key="3">
    <source>
        <dbReference type="SAM" id="Phobius"/>
    </source>
</evidence>
<dbReference type="AlphaFoldDB" id="A0A7S4A935"/>
<dbReference type="GO" id="GO:0009536">
    <property type="term" value="C:plastid"/>
    <property type="evidence" value="ECO:0007669"/>
    <property type="project" value="UniProtKB-SubCell"/>
</dbReference>
<reference evidence="5" key="1">
    <citation type="submission" date="2021-01" db="EMBL/GenBank/DDBJ databases">
        <authorList>
            <person name="Corre E."/>
            <person name="Pelletier E."/>
            <person name="Niang G."/>
            <person name="Scheremetjew M."/>
            <person name="Finn R."/>
            <person name="Kale V."/>
            <person name="Holt S."/>
            <person name="Cochrane G."/>
            <person name="Meng A."/>
            <person name="Brown T."/>
            <person name="Cohen L."/>
        </authorList>
    </citation>
    <scope>NUCLEOTIDE SEQUENCE</scope>
    <source>
        <strain evidence="5">10249 10 AB</strain>
    </source>
</reference>
<comment type="subcellular location">
    <subcellularLocation>
        <location evidence="1">Plastid</location>
    </subcellularLocation>
</comment>
<dbReference type="InterPro" id="IPR039633">
    <property type="entry name" value="PAP"/>
</dbReference>
<evidence type="ECO:0000259" key="4">
    <source>
        <dbReference type="Pfam" id="PF04755"/>
    </source>
</evidence>
<evidence type="ECO:0000256" key="1">
    <source>
        <dbReference type="ARBA" id="ARBA00004474"/>
    </source>
</evidence>
<name>A0A7S4A935_9STRA</name>
<dbReference type="EMBL" id="HBIX01000525">
    <property type="protein sequence ID" value="CAE0707695.1"/>
    <property type="molecule type" value="Transcribed_RNA"/>
</dbReference>
<accession>A0A7S4A935</accession>
<evidence type="ECO:0000256" key="2">
    <source>
        <dbReference type="ARBA" id="ARBA00022640"/>
    </source>
</evidence>
<feature type="domain" description="Plastid lipid-associated protein/fibrillin conserved" evidence="4">
    <location>
        <begin position="247"/>
        <end position="346"/>
    </location>
</feature>
<evidence type="ECO:0000313" key="5">
    <source>
        <dbReference type="EMBL" id="CAE0707695.1"/>
    </source>
</evidence>
<gene>
    <name evidence="5" type="ORF">PAUS00366_LOCUS415</name>
</gene>
<keyword evidence="3" id="KW-1133">Transmembrane helix</keyword>
<dbReference type="Pfam" id="PF04755">
    <property type="entry name" value="PAP_fibrillin"/>
    <property type="match status" value="1"/>
</dbReference>
<proteinExistence type="predicted"/>
<sequence length="354" mass="39517">MTRQRLLVIPRLWFELLVVSAIMVTNGTVFLVDVVAFHSLPRSGHSMPVSLNPRNYGIGNPPSSRVDWTSSSHLLLKSIGSDNYDGHDVVVEMDDDTANIGPTGTSEKVDDLLALLDSVPSNLPTSNSLTDKILAAVQKLEEECPTSDESVLSELSGNWELLWTAQDRSSEQYLKGGLANKFINPLENQSYSNNPFRGQNPFLRENDNDGVNNGRANPVLPREIQDVLERTGILEASGGTKLAPIRSSQGIDRRRKRVRNVVNVQIKRPFPVKGALIVDVDFKPNDRDQRRIDVKFDSCRFVFQNAKIDQKFNLGILGPTGWLRTGYIDDRIRITRGHKGSVFILSRTAKRKSV</sequence>
<keyword evidence="3" id="KW-0812">Transmembrane</keyword>